<keyword evidence="3" id="KW-1185">Reference proteome</keyword>
<comment type="caution">
    <text evidence="2">The sequence shown here is derived from an EMBL/GenBank/DDBJ whole genome shotgun (WGS) entry which is preliminary data.</text>
</comment>
<name>A0AAD3HMI7_9CHLO</name>
<feature type="compositionally biased region" description="Low complexity" evidence="1">
    <location>
        <begin position="316"/>
        <end position="331"/>
    </location>
</feature>
<feature type="compositionally biased region" description="Low complexity" evidence="1">
    <location>
        <begin position="338"/>
        <end position="350"/>
    </location>
</feature>
<feature type="compositionally biased region" description="Gly residues" evidence="1">
    <location>
        <begin position="390"/>
        <end position="401"/>
    </location>
</feature>
<dbReference type="GO" id="GO:0000725">
    <property type="term" value="P:recombinational repair"/>
    <property type="evidence" value="ECO:0007669"/>
    <property type="project" value="TreeGrafter"/>
</dbReference>
<dbReference type="InterPro" id="IPR020568">
    <property type="entry name" value="Ribosomal_Su5_D2-typ_SF"/>
</dbReference>
<feature type="compositionally biased region" description="Low complexity" evidence="1">
    <location>
        <begin position="234"/>
        <end position="245"/>
    </location>
</feature>
<dbReference type="PANTHER" id="PTHR32472:SF10">
    <property type="entry name" value="DNA REPAIR PROTEIN RADA-LIKE PROTEIN"/>
    <property type="match status" value="1"/>
</dbReference>
<accession>A0AAD3HMI7</accession>
<feature type="region of interest" description="Disordered" evidence="1">
    <location>
        <begin position="389"/>
        <end position="412"/>
    </location>
</feature>
<feature type="compositionally biased region" description="Low complexity" evidence="1">
    <location>
        <begin position="402"/>
        <end position="412"/>
    </location>
</feature>
<feature type="non-terminal residue" evidence="2">
    <location>
        <position position="477"/>
    </location>
</feature>
<sequence>GSRALLVEVQALVTPLGERAAASSSALSYRSAAGVDKQRLATLCAVLDKCVPTLELASCAVMVNVVGGAQVRDVASDLAISVAVAASYYNVGLPRDLAVCGEVDLSGRVRCSFKRLDARVREAAKLGFRRIIVPRVPKTAEWNQLLSSAASFASPSPNEGGGGSSSGPGGAVQVIAVRSVREALRAALGPGVGEHRPAHIKPPARGKPQPGTGPPGSRFSKTPSPVRLYDDNSNDNNSRTSAASAVTSHHAASFSAPASTSSPLNAVMPDIATDGSWARAAAAGGLAAAYAAAAAAGAGAGMPYAVQPLPTPQQLPSPAATPLQQSQQQAAVPPPQEPQQQQQQGQELAVYVDGSDNSGGVGFTDTGVGDAGQEFLPYGNGNTGTYDDNGGAGGVVGGGEWGWRAAGEGDWQQQQWEQQKQYYGGGGGGEGEEEAYAGGQYGEGVYGGPGEDAYGLYGIEWANGGGGWVAEVEDVPL</sequence>
<dbReference type="Gene3D" id="3.30.230.10">
    <property type="match status" value="1"/>
</dbReference>
<evidence type="ECO:0000313" key="3">
    <source>
        <dbReference type="Proteomes" id="UP001054857"/>
    </source>
</evidence>
<feature type="region of interest" description="Disordered" evidence="1">
    <location>
        <begin position="309"/>
        <end position="368"/>
    </location>
</feature>
<dbReference type="AlphaFoldDB" id="A0AAD3HMI7"/>
<dbReference type="SUPFAM" id="SSF54211">
    <property type="entry name" value="Ribosomal protein S5 domain 2-like"/>
    <property type="match status" value="1"/>
</dbReference>
<reference evidence="2 3" key="1">
    <citation type="journal article" date="2021" name="Sci. Rep.">
        <title>Genome sequencing of the multicellular alga Astrephomene provides insights into convergent evolution of germ-soma differentiation.</title>
        <authorList>
            <person name="Yamashita S."/>
            <person name="Yamamoto K."/>
            <person name="Matsuzaki R."/>
            <person name="Suzuki S."/>
            <person name="Yamaguchi H."/>
            <person name="Hirooka S."/>
            <person name="Minakuchi Y."/>
            <person name="Miyagishima S."/>
            <person name="Kawachi M."/>
            <person name="Toyoda A."/>
            <person name="Nozaki H."/>
        </authorList>
    </citation>
    <scope>NUCLEOTIDE SEQUENCE [LARGE SCALE GENOMIC DNA]</scope>
    <source>
        <strain evidence="2 3">NIES-4017</strain>
    </source>
</reference>
<feature type="region of interest" description="Disordered" evidence="1">
    <location>
        <begin position="187"/>
        <end position="245"/>
    </location>
</feature>
<feature type="non-terminal residue" evidence="2">
    <location>
        <position position="1"/>
    </location>
</feature>
<protein>
    <submittedName>
        <fullName evidence="2">Uncharacterized protein</fullName>
    </submittedName>
</protein>
<organism evidence="2 3">
    <name type="scientific">Astrephomene gubernaculifera</name>
    <dbReference type="NCBI Taxonomy" id="47775"/>
    <lineage>
        <taxon>Eukaryota</taxon>
        <taxon>Viridiplantae</taxon>
        <taxon>Chlorophyta</taxon>
        <taxon>core chlorophytes</taxon>
        <taxon>Chlorophyceae</taxon>
        <taxon>CS clade</taxon>
        <taxon>Chlamydomonadales</taxon>
        <taxon>Astrephomenaceae</taxon>
        <taxon>Astrephomene</taxon>
    </lineage>
</organism>
<evidence type="ECO:0000313" key="2">
    <source>
        <dbReference type="EMBL" id="GFR46071.1"/>
    </source>
</evidence>
<dbReference type="PANTHER" id="PTHR32472">
    <property type="entry name" value="DNA REPAIR PROTEIN RADA"/>
    <property type="match status" value="1"/>
</dbReference>
<dbReference type="Proteomes" id="UP001054857">
    <property type="component" value="Unassembled WGS sequence"/>
</dbReference>
<dbReference type="EMBL" id="BMAR01000011">
    <property type="protein sequence ID" value="GFR46071.1"/>
    <property type="molecule type" value="Genomic_DNA"/>
</dbReference>
<dbReference type="InterPro" id="IPR014721">
    <property type="entry name" value="Ribsml_uS5_D2-typ_fold_subgr"/>
</dbReference>
<evidence type="ECO:0000256" key="1">
    <source>
        <dbReference type="SAM" id="MobiDB-lite"/>
    </source>
</evidence>
<gene>
    <name evidence="2" type="ORF">Agub_g7500</name>
</gene>
<proteinExistence type="predicted"/>